<dbReference type="AlphaFoldDB" id="A0A644T6R5"/>
<comment type="caution">
    <text evidence="1">The sequence shown here is derived from an EMBL/GenBank/DDBJ whole genome shotgun (WGS) entry which is preliminary data.</text>
</comment>
<organism evidence="1">
    <name type="scientific">bioreactor metagenome</name>
    <dbReference type="NCBI Taxonomy" id="1076179"/>
    <lineage>
        <taxon>unclassified sequences</taxon>
        <taxon>metagenomes</taxon>
        <taxon>ecological metagenomes</taxon>
    </lineage>
</organism>
<dbReference type="Gene3D" id="3.40.50.970">
    <property type="match status" value="1"/>
</dbReference>
<proteinExistence type="predicted"/>
<evidence type="ECO:0000313" key="1">
    <source>
        <dbReference type="EMBL" id="MPL62177.1"/>
    </source>
</evidence>
<sequence length="220" mass="24883">MKTLTKDEKDALALVQQDVEITIDNVFSSFGEKALRNLKSLSGIFTGLYFKAINHDPKVPNWKNKDDIFSTNNYANIVESVVKVHAGYDEFSNLKNYITKNTFLKVENSFGEAIGYYTAARDSGDKHERFYYIVVSELDLLNNFSALEFIQKNNMRRVIIIAYTKSVNTEINKENKLNGKLINLGFDTLVINGLSPASVCEAVYYAKDLKKPSIILANLN</sequence>
<name>A0A644T6R5_9ZZZZ</name>
<protein>
    <submittedName>
        <fullName evidence="1">Uncharacterized protein</fullName>
    </submittedName>
</protein>
<dbReference type="InterPro" id="IPR029061">
    <property type="entry name" value="THDP-binding"/>
</dbReference>
<dbReference type="EMBL" id="VSSQ01000017">
    <property type="protein sequence ID" value="MPL62177.1"/>
    <property type="molecule type" value="Genomic_DNA"/>
</dbReference>
<reference evidence="1" key="1">
    <citation type="submission" date="2019-08" db="EMBL/GenBank/DDBJ databases">
        <authorList>
            <person name="Kucharzyk K."/>
            <person name="Murdoch R.W."/>
            <person name="Higgins S."/>
            <person name="Loffler F."/>
        </authorList>
    </citation>
    <scope>NUCLEOTIDE SEQUENCE</scope>
</reference>
<gene>
    <name evidence="1" type="ORF">SDC9_07781</name>
</gene>
<dbReference type="SUPFAM" id="SSF52518">
    <property type="entry name" value="Thiamin diphosphate-binding fold (THDP-binding)"/>
    <property type="match status" value="1"/>
</dbReference>
<accession>A0A644T6R5</accession>